<dbReference type="GeneID" id="95968274"/>
<dbReference type="RefSeq" id="WP_393971268.1">
    <property type="nucleotide sequence ID" value="NZ_CP133772.1"/>
</dbReference>
<evidence type="ECO:0000313" key="3">
    <source>
        <dbReference type="Proteomes" id="UP001451606"/>
    </source>
</evidence>
<evidence type="ECO:0000313" key="2">
    <source>
        <dbReference type="EMBL" id="WYY00945.1"/>
    </source>
</evidence>
<gene>
    <name evidence="2" type="ORF">OXIME_001536</name>
</gene>
<dbReference type="InterPro" id="IPR003033">
    <property type="entry name" value="SCP2_sterol-bd_dom"/>
</dbReference>
<dbReference type="Gene3D" id="3.30.1050.10">
    <property type="entry name" value="SCP2 sterol-binding domain"/>
    <property type="match status" value="1"/>
</dbReference>
<dbReference type="SUPFAM" id="SSF55718">
    <property type="entry name" value="SCP-like"/>
    <property type="match status" value="1"/>
</dbReference>
<feature type="domain" description="SCP2" evidence="1">
    <location>
        <begin position="17"/>
        <end position="106"/>
    </location>
</feature>
<dbReference type="Proteomes" id="UP001451606">
    <property type="component" value="Chromosome"/>
</dbReference>
<proteinExistence type="predicted"/>
<evidence type="ECO:0000259" key="1">
    <source>
        <dbReference type="Pfam" id="PF02036"/>
    </source>
</evidence>
<reference evidence="2 3" key="1">
    <citation type="submission" date="2023-09" db="EMBL/GenBank/DDBJ databases">
        <authorList>
            <person name="Golyshina O.V."/>
            <person name="Lunev E.A."/>
            <person name="Bargiela R."/>
            <person name="Gaines M.C."/>
            <person name="Daum B."/>
            <person name="Bale N.J."/>
            <person name="Koenen M."/>
            <person name="Sinninghe Damst J.S."/>
            <person name="Yakimov M."/>
            <person name="Golyshin P.N."/>
        </authorList>
    </citation>
    <scope>NUCLEOTIDE SEQUENCE [LARGE SCALE GENOMIC DNA]</scope>
    <source>
        <strain evidence="2 3">M1</strain>
    </source>
</reference>
<dbReference type="AlphaFoldDB" id="A0AAX4NHL9"/>
<dbReference type="InterPro" id="IPR036527">
    <property type="entry name" value="SCP2_sterol-bd_dom_sf"/>
</dbReference>
<protein>
    <submittedName>
        <fullName evidence="2">SCP2 sterol-binding domain-containing protein</fullName>
    </submittedName>
</protein>
<accession>A0AAX4NHL9</accession>
<name>A0AAX4NHL9_9ARCH</name>
<dbReference type="Pfam" id="PF02036">
    <property type="entry name" value="SCP2"/>
    <property type="match status" value="1"/>
</dbReference>
<dbReference type="PANTHER" id="PTHR10094">
    <property type="entry name" value="STEROL CARRIER PROTEIN 2 SCP-2 FAMILY PROTEIN"/>
    <property type="match status" value="1"/>
</dbReference>
<organism evidence="2 3">
    <name type="scientific">Oxyplasma meridianum</name>
    <dbReference type="NCBI Taxonomy" id="3073602"/>
    <lineage>
        <taxon>Archaea</taxon>
        <taxon>Methanobacteriati</taxon>
        <taxon>Thermoplasmatota</taxon>
        <taxon>Thermoplasmata</taxon>
        <taxon>Thermoplasmatales</taxon>
        <taxon>Thermoplasmataceae</taxon>
        <taxon>Oxyplasma</taxon>
    </lineage>
</organism>
<dbReference type="EMBL" id="CP133772">
    <property type="protein sequence ID" value="WYY00945.1"/>
    <property type="molecule type" value="Genomic_DNA"/>
</dbReference>
<dbReference type="GO" id="GO:0005829">
    <property type="term" value="C:cytosol"/>
    <property type="evidence" value="ECO:0007669"/>
    <property type="project" value="TreeGrafter"/>
</dbReference>
<keyword evidence="3" id="KW-1185">Reference proteome</keyword>
<dbReference type="PANTHER" id="PTHR10094:SF25">
    <property type="entry name" value="SCP2 STEROL-BINDING DOMAIN-CONTAINING PROTEIN 1"/>
    <property type="match status" value="1"/>
</dbReference>
<sequence>MSAKELLEQIVGKANGNEAVKKDLTGFNKVFQFKVSDSSPFYVAIENGSVSLKDGETPSPSTTISGTDAVLSDMFSGKLDSIKAFMSGQIKVSGDVFSAQKLTGVISKLRA</sequence>
<dbReference type="KEGG" id="omr:OXIME_001536"/>